<reference evidence="2" key="1">
    <citation type="submission" date="2018-05" db="EMBL/GenBank/DDBJ databases">
        <authorList>
            <person name="Lanie J.A."/>
            <person name="Ng W.-L."/>
            <person name="Kazmierczak K.M."/>
            <person name="Andrzejewski T.M."/>
            <person name="Davidsen T.M."/>
            <person name="Wayne K.J."/>
            <person name="Tettelin H."/>
            <person name="Glass J.I."/>
            <person name="Rusch D."/>
            <person name="Podicherti R."/>
            <person name="Tsui H.-C.T."/>
            <person name="Winkler M.E."/>
        </authorList>
    </citation>
    <scope>NUCLEOTIDE SEQUENCE</scope>
</reference>
<proteinExistence type="predicted"/>
<sequence>MSVSSIAFKSEKFLLEGMLSTPNDIPGPYPAIVVCHSHPSFRGNMNEQVVSTICQSANSAGFATLRFNFRGTGGSEGHYDAGKGETKDVKSAVNMMKRWPGLDKNKITVVGYSFGALTIMDGVRGLGSASKFALISPPPNSASSSHLRKDKRPLLVVTGEKDLLSPPTRLNDVFSGYKYRPRIEIIPRADFSLIGHDIKVAKIITKFAGE</sequence>
<dbReference type="Pfam" id="PF02129">
    <property type="entry name" value="Peptidase_S15"/>
    <property type="match status" value="1"/>
</dbReference>
<dbReference type="PANTHER" id="PTHR42103:SF2">
    <property type="entry name" value="AB HYDROLASE-1 DOMAIN-CONTAINING PROTEIN"/>
    <property type="match status" value="1"/>
</dbReference>
<evidence type="ECO:0000259" key="1">
    <source>
        <dbReference type="Pfam" id="PF02129"/>
    </source>
</evidence>
<feature type="domain" description="Xaa-Pro dipeptidyl-peptidase-like" evidence="1">
    <location>
        <begin position="22"/>
        <end position="118"/>
    </location>
</feature>
<evidence type="ECO:0000313" key="2">
    <source>
        <dbReference type="EMBL" id="SVB92223.1"/>
    </source>
</evidence>
<protein>
    <recommendedName>
        <fullName evidence="1">Xaa-Pro dipeptidyl-peptidase-like domain-containing protein</fullName>
    </recommendedName>
</protein>
<dbReference type="InterPro" id="IPR000383">
    <property type="entry name" value="Xaa-Pro-like_dom"/>
</dbReference>
<dbReference type="GO" id="GO:0016787">
    <property type="term" value="F:hydrolase activity"/>
    <property type="evidence" value="ECO:0007669"/>
    <property type="project" value="InterPro"/>
</dbReference>
<organism evidence="2">
    <name type="scientific">marine metagenome</name>
    <dbReference type="NCBI Taxonomy" id="408172"/>
    <lineage>
        <taxon>unclassified sequences</taxon>
        <taxon>metagenomes</taxon>
        <taxon>ecological metagenomes</taxon>
    </lineage>
</organism>
<dbReference type="AlphaFoldDB" id="A0A382I036"/>
<dbReference type="PANTHER" id="PTHR42103">
    <property type="entry name" value="ALPHA/BETA-HYDROLASES SUPERFAMILY PROTEIN"/>
    <property type="match status" value="1"/>
</dbReference>
<dbReference type="EMBL" id="UINC01064001">
    <property type="protein sequence ID" value="SVB92223.1"/>
    <property type="molecule type" value="Genomic_DNA"/>
</dbReference>
<dbReference type="InterPro" id="IPR029058">
    <property type="entry name" value="AB_hydrolase_fold"/>
</dbReference>
<name>A0A382I036_9ZZZZ</name>
<gene>
    <name evidence="2" type="ORF">METZ01_LOCUS245077</name>
</gene>
<dbReference type="SUPFAM" id="SSF53474">
    <property type="entry name" value="alpha/beta-Hydrolases"/>
    <property type="match status" value="1"/>
</dbReference>
<accession>A0A382I036</accession>
<dbReference type="Gene3D" id="3.40.50.1820">
    <property type="entry name" value="alpha/beta hydrolase"/>
    <property type="match status" value="1"/>
</dbReference>